<protein>
    <submittedName>
        <fullName evidence="1">Uncharacterized protein</fullName>
    </submittedName>
</protein>
<proteinExistence type="predicted"/>
<evidence type="ECO:0000313" key="1">
    <source>
        <dbReference type="EMBL" id="TCX69309.1"/>
    </source>
</evidence>
<accession>A0A483L9Q3</accession>
<reference evidence="1" key="1">
    <citation type="submission" date="2019-01" db="EMBL/GenBank/DDBJ databases">
        <authorList>
            <person name="Lista F."/>
            <person name="Anselmo A."/>
        </authorList>
    </citation>
    <scope>NUCLEOTIDE SEQUENCE</scope>
    <source>
        <strain evidence="1">10S</strain>
    </source>
</reference>
<sequence>MNGVSLLNNSGCKQPVKTQENKTVFNSGDTLCPAPCALRSAPVQPENAALINLPIMFLRSHDEFSAPGLLAGKSEKPGH</sequence>
<comment type="caution">
    <text evidence="1">The sequence shown here is derived from an EMBL/GenBank/DDBJ whole genome shotgun (WGS) entry which is preliminary data.</text>
</comment>
<name>A0A483L9Q3_KLEPN</name>
<gene>
    <name evidence="1" type="ORF">ETE64_17655</name>
</gene>
<dbReference type="EMBL" id="SDCM01000030">
    <property type="protein sequence ID" value="TCX69309.1"/>
    <property type="molecule type" value="Genomic_DNA"/>
</dbReference>
<dbReference type="AlphaFoldDB" id="A0A483L9Q3"/>
<organism evidence="1">
    <name type="scientific">Klebsiella pneumoniae</name>
    <dbReference type="NCBI Taxonomy" id="573"/>
    <lineage>
        <taxon>Bacteria</taxon>
        <taxon>Pseudomonadati</taxon>
        <taxon>Pseudomonadota</taxon>
        <taxon>Gammaproteobacteria</taxon>
        <taxon>Enterobacterales</taxon>
        <taxon>Enterobacteriaceae</taxon>
        <taxon>Klebsiella/Raoultella group</taxon>
        <taxon>Klebsiella</taxon>
        <taxon>Klebsiella pneumoniae complex</taxon>
    </lineage>
</organism>